<dbReference type="Proteomes" id="UP000054350">
    <property type="component" value="Unassembled WGS sequence"/>
</dbReference>
<keyword evidence="2" id="KW-1185">Reference proteome</keyword>
<dbReference type="EMBL" id="GG745351">
    <property type="protein sequence ID" value="KNE66945.1"/>
    <property type="molecule type" value="Genomic_DNA"/>
</dbReference>
<proteinExistence type="predicted"/>
<gene>
    <name evidence="1" type="ORF">AMAG_11420</name>
</gene>
<protein>
    <submittedName>
        <fullName evidence="1">Uncharacterized protein</fullName>
    </submittedName>
</protein>
<accession>A0A0L0SX12</accession>
<sequence length="158" mass="17343">MSCAAEFTAENVAVRWFPAMVARVPATRLAGALVHAKTCIPTPNSRANLADLAALFNKAVWAKRIAALPALAAWNDVRSVVFKPIMAANANPLTLPGSKARFSFVQRAHNDVVSGPWSMDMIRAAHRQRRFSKKVAEVVDHGLSAVFHWHTEALMQYP</sequence>
<organism evidence="1 2">
    <name type="scientific">Allomyces macrogynus (strain ATCC 38327)</name>
    <name type="common">Allomyces javanicus var. macrogynus</name>
    <dbReference type="NCBI Taxonomy" id="578462"/>
    <lineage>
        <taxon>Eukaryota</taxon>
        <taxon>Fungi</taxon>
        <taxon>Fungi incertae sedis</taxon>
        <taxon>Blastocladiomycota</taxon>
        <taxon>Blastocladiomycetes</taxon>
        <taxon>Blastocladiales</taxon>
        <taxon>Blastocladiaceae</taxon>
        <taxon>Allomyces</taxon>
    </lineage>
</organism>
<reference evidence="1 2" key="1">
    <citation type="submission" date="2009-11" db="EMBL/GenBank/DDBJ databases">
        <title>Annotation of Allomyces macrogynus ATCC 38327.</title>
        <authorList>
            <consortium name="The Broad Institute Genome Sequencing Platform"/>
            <person name="Russ C."/>
            <person name="Cuomo C."/>
            <person name="Burger G."/>
            <person name="Gray M.W."/>
            <person name="Holland P.W.H."/>
            <person name="King N."/>
            <person name="Lang F.B.F."/>
            <person name="Roger A.J."/>
            <person name="Ruiz-Trillo I."/>
            <person name="Young S.K."/>
            <person name="Zeng Q."/>
            <person name="Gargeya S."/>
            <person name="Fitzgerald M."/>
            <person name="Haas B."/>
            <person name="Abouelleil A."/>
            <person name="Alvarado L."/>
            <person name="Arachchi H.M."/>
            <person name="Berlin A."/>
            <person name="Chapman S.B."/>
            <person name="Gearin G."/>
            <person name="Goldberg J."/>
            <person name="Griggs A."/>
            <person name="Gujja S."/>
            <person name="Hansen M."/>
            <person name="Heiman D."/>
            <person name="Howarth C."/>
            <person name="Larimer J."/>
            <person name="Lui A."/>
            <person name="MacDonald P.J.P."/>
            <person name="McCowen C."/>
            <person name="Montmayeur A."/>
            <person name="Murphy C."/>
            <person name="Neiman D."/>
            <person name="Pearson M."/>
            <person name="Priest M."/>
            <person name="Roberts A."/>
            <person name="Saif S."/>
            <person name="Shea T."/>
            <person name="Sisk P."/>
            <person name="Stolte C."/>
            <person name="Sykes S."/>
            <person name="Wortman J."/>
            <person name="Nusbaum C."/>
            <person name="Birren B."/>
        </authorList>
    </citation>
    <scope>NUCLEOTIDE SEQUENCE [LARGE SCALE GENOMIC DNA]</scope>
    <source>
        <strain evidence="1 2">ATCC 38327</strain>
    </source>
</reference>
<evidence type="ECO:0000313" key="2">
    <source>
        <dbReference type="Proteomes" id="UP000054350"/>
    </source>
</evidence>
<reference evidence="2" key="2">
    <citation type="submission" date="2009-11" db="EMBL/GenBank/DDBJ databases">
        <title>The Genome Sequence of Allomyces macrogynus strain ATCC 38327.</title>
        <authorList>
            <consortium name="The Broad Institute Genome Sequencing Platform"/>
            <person name="Russ C."/>
            <person name="Cuomo C."/>
            <person name="Shea T."/>
            <person name="Young S.K."/>
            <person name="Zeng Q."/>
            <person name="Koehrsen M."/>
            <person name="Haas B."/>
            <person name="Borodovsky M."/>
            <person name="Guigo R."/>
            <person name="Alvarado L."/>
            <person name="Berlin A."/>
            <person name="Borenstein D."/>
            <person name="Chen Z."/>
            <person name="Engels R."/>
            <person name="Freedman E."/>
            <person name="Gellesch M."/>
            <person name="Goldberg J."/>
            <person name="Griggs A."/>
            <person name="Gujja S."/>
            <person name="Heiman D."/>
            <person name="Hepburn T."/>
            <person name="Howarth C."/>
            <person name="Jen D."/>
            <person name="Larson L."/>
            <person name="Lewis B."/>
            <person name="Mehta T."/>
            <person name="Park D."/>
            <person name="Pearson M."/>
            <person name="Roberts A."/>
            <person name="Saif S."/>
            <person name="Shenoy N."/>
            <person name="Sisk P."/>
            <person name="Stolte C."/>
            <person name="Sykes S."/>
            <person name="Walk T."/>
            <person name="White J."/>
            <person name="Yandava C."/>
            <person name="Burger G."/>
            <person name="Gray M.W."/>
            <person name="Holland P.W.H."/>
            <person name="King N."/>
            <person name="Lang F.B.F."/>
            <person name="Roger A.J."/>
            <person name="Ruiz-Trillo I."/>
            <person name="Lander E."/>
            <person name="Nusbaum C."/>
        </authorList>
    </citation>
    <scope>NUCLEOTIDE SEQUENCE [LARGE SCALE GENOMIC DNA]</scope>
    <source>
        <strain evidence="2">ATCC 38327</strain>
    </source>
</reference>
<name>A0A0L0SX12_ALLM3</name>
<dbReference type="OrthoDB" id="2684236at2759"/>
<dbReference type="VEuPathDB" id="FungiDB:AMAG_11420"/>
<evidence type="ECO:0000313" key="1">
    <source>
        <dbReference type="EMBL" id="KNE66945.1"/>
    </source>
</evidence>
<dbReference type="AlphaFoldDB" id="A0A0L0SX12"/>